<dbReference type="PANTHER" id="PTHR43685">
    <property type="entry name" value="GLYCOSYLTRANSFERASE"/>
    <property type="match status" value="1"/>
</dbReference>
<dbReference type="PANTHER" id="PTHR43685:SF5">
    <property type="entry name" value="GLYCOSYLTRANSFERASE EPSE-RELATED"/>
    <property type="match status" value="1"/>
</dbReference>
<dbReference type="GO" id="GO:0016757">
    <property type="term" value="F:glycosyltransferase activity"/>
    <property type="evidence" value="ECO:0007669"/>
    <property type="project" value="UniProtKB-KW"/>
</dbReference>
<evidence type="ECO:0000256" key="4">
    <source>
        <dbReference type="SAM" id="MobiDB-lite"/>
    </source>
</evidence>
<dbReference type="InterPro" id="IPR001173">
    <property type="entry name" value="Glyco_trans_2-like"/>
</dbReference>
<dbReference type="InterPro" id="IPR029044">
    <property type="entry name" value="Nucleotide-diphossugar_trans"/>
</dbReference>
<comment type="similarity">
    <text evidence="1">Belongs to the glycosyltransferase 2 family.</text>
</comment>
<dbReference type="Gene3D" id="3.90.550.10">
    <property type="entry name" value="Spore Coat Polysaccharide Biosynthesis Protein SpsA, Chain A"/>
    <property type="match status" value="1"/>
</dbReference>
<evidence type="ECO:0000313" key="7">
    <source>
        <dbReference type="Proteomes" id="UP001164963"/>
    </source>
</evidence>
<name>A0ABY6PMP9_9ACTN</name>
<organism evidence="6 7">
    <name type="scientific">Streptomyces drozdowiczii</name>
    <dbReference type="NCBI Taxonomy" id="202862"/>
    <lineage>
        <taxon>Bacteria</taxon>
        <taxon>Bacillati</taxon>
        <taxon>Actinomycetota</taxon>
        <taxon>Actinomycetes</taxon>
        <taxon>Kitasatosporales</taxon>
        <taxon>Streptomycetaceae</taxon>
        <taxon>Streptomyces</taxon>
    </lineage>
</organism>
<evidence type="ECO:0000256" key="2">
    <source>
        <dbReference type="ARBA" id="ARBA00022676"/>
    </source>
</evidence>
<dbReference type="RefSeq" id="WP_265538670.1">
    <property type="nucleotide sequence ID" value="NZ_CP098740.1"/>
</dbReference>
<evidence type="ECO:0000256" key="3">
    <source>
        <dbReference type="ARBA" id="ARBA00022679"/>
    </source>
</evidence>
<dbReference type="SUPFAM" id="SSF53448">
    <property type="entry name" value="Nucleotide-diphospho-sugar transferases"/>
    <property type="match status" value="1"/>
</dbReference>
<dbReference type="EC" id="2.4.-.-" evidence="6"/>
<evidence type="ECO:0000313" key="6">
    <source>
        <dbReference type="EMBL" id="UZK53041.1"/>
    </source>
</evidence>
<reference evidence="6" key="1">
    <citation type="journal article" date="2022" name="Front. Microbiol.">
        <title>Mirubactin C rescues the lethal effect of cell wall biosynthesis mutations in Bacillus subtilis.</title>
        <authorList>
            <person name="Kepplinger B."/>
            <person name="Wen X."/>
            <person name="Tyler A.R."/>
            <person name="Kim B.Y."/>
            <person name="Brown J."/>
            <person name="Banks P."/>
            <person name="Dashti Y."/>
            <person name="Mackenzie E.S."/>
            <person name="Wills C."/>
            <person name="Kawai Y."/>
            <person name="Waldron K.J."/>
            <person name="Allenby N.E.E."/>
            <person name="Wu L.J."/>
            <person name="Hall M.J."/>
            <person name="Errington J."/>
        </authorList>
    </citation>
    <scope>NUCLEOTIDE SEQUENCE</scope>
    <source>
        <strain evidence="6">MDA8-470</strain>
    </source>
</reference>
<keyword evidence="2 6" id="KW-0328">Glycosyltransferase</keyword>
<dbReference type="Pfam" id="PF00535">
    <property type="entry name" value="Glycos_transf_2"/>
    <property type="match status" value="1"/>
</dbReference>
<sequence>MAEPTPEPSGREGRTTVAIITRNRRESLLRTLDRLAALPERPPVLVVDNGSTDGTGEAVRRHPGGARLLSPGRNTGALGRNLAARRATTPYVAFSDDDSWWEPGALKTAEALFDTYPKLGLLASRTLVHPTGEPDPLNHVLAASPLPGRADLPGTPVLGFLGCAAVVRRSAFLDAGGYDGLLFFGAEETLLAYDLTAAGWGVVYEPTLVAHHGPDPGERPGRTIAVLRNSLLTAWLRRPLPVALRETARLAGAWARGRPGAGPALGQALARLPAALRRRSELPPWVESQIQLLESALSNGDGP</sequence>
<gene>
    <name evidence="6" type="ORF">NEH16_01910</name>
</gene>
<evidence type="ECO:0000256" key="1">
    <source>
        <dbReference type="ARBA" id="ARBA00006739"/>
    </source>
</evidence>
<keyword evidence="7" id="KW-1185">Reference proteome</keyword>
<feature type="domain" description="Glycosyltransferase 2-like" evidence="5">
    <location>
        <begin position="16"/>
        <end position="172"/>
    </location>
</feature>
<proteinExistence type="inferred from homology"/>
<dbReference type="InterPro" id="IPR050834">
    <property type="entry name" value="Glycosyltransf_2"/>
</dbReference>
<dbReference type="Proteomes" id="UP001164963">
    <property type="component" value="Chromosome"/>
</dbReference>
<evidence type="ECO:0000259" key="5">
    <source>
        <dbReference type="Pfam" id="PF00535"/>
    </source>
</evidence>
<accession>A0ABY6PMP9</accession>
<protein>
    <submittedName>
        <fullName evidence="6">Glycosyltransferase</fullName>
        <ecNumber evidence="6">2.4.-.-</ecNumber>
    </submittedName>
</protein>
<dbReference type="EMBL" id="CP098740">
    <property type="protein sequence ID" value="UZK53041.1"/>
    <property type="molecule type" value="Genomic_DNA"/>
</dbReference>
<keyword evidence="3 6" id="KW-0808">Transferase</keyword>
<feature type="region of interest" description="Disordered" evidence="4">
    <location>
        <begin position="46"/>
        <end position="73"/>
    </location>
</feature>